<evidence type="ECO:0000313" key="3">
    <source>
        <dbReference type="Proteomes" id="UP000504638"/>
    </source>
</evidence>
<dbReference type="GeneID" id="54419121"/>
<dbReference type="OrthoDB" id="2013972at2759"/>
<reference evidence="2 4" key="1">
    <citation type="submission" date="2020-01" db="EMBL/GenBank/DDBJ databases">
        <authorList>
            <consortium name="DOE Joint Genome Institute"/>
            <person name="Haridas S."/>
            <person name="Albert R."/>
            <person name="Binder M."/>
            <person name="Bloem J."/>
            <person name="Labutti K."/>
            <person name="Salamov A."/>
            <person name="Andreopoulos B."/>
            <person name="Baker S.E."/>
            <person name="Barry K."/>
            <person name="Bills G."/>
            <person name="Bluhm B.H."/>
            <person name="Cannon C."/>
            <person name="Castanera R."/>
            <person name="Culley D.E."/>
            <person name="Daum C."/>
            <person name="Ezra D."/>
            <person name="Gonzalez J.B."/>
            <person name="Henrissat B."/>
            <person name="Kuo A."/>
            <person name="Liang C."/>
            <person name="Lipzen A."/>
            <person name="Lutzoni F."/>
            <person name="Magnuson J."/>
            <person name="Mondo S."/>
            <person name="Nolan M."/>
            <person name="Ohm R."/>
            <person name="Pangilinan J."/>
            <person name="Park H.-J."/>
            <person name="Ramirez L."/>
            <person name="Alfaro M."/>
            <person name="Sun H."/>
            <person name="Tritt A."/>
            <person name="Yoshinaga Y."/>
            <person name="Zwiers L.-H."/>
            <person name="Turgeon B.G."/>
            <person name="Goodwin S.B."/>
            <person name="Spatafora J.W."/>
            <person name="Crous P.W."/>
            <person name="Grigoriev I.V."/>
        </authorList>
    </citation>
    <scope>NUCLEOTIDE SEQUENCE</scope>
    <source>
        <strain evidence="2 4">CBS 781.70</strain>
    </source>
</reference>
<name>A0A6G1GI15_9PEZI</name>
<accession>A0A6G1GI15</accession>
<sequence length="391" mass="43810">MDVSRTHAVSIASSSSTQSVNVLPPPAPFFVRNGRRYPRDRPNPLPCDLAELQRQNLRTMLVSSVLGKPICCPPRFLPKTHQLRILDIGCGTGYWSYLIHQHLVSSGWKAPSFIGLDTAQSAPDLGKQGMDWRFVAHDLRRPLPFSDSQFDLVIMKDMSLVTPVGEGTQQLLDETIRVLKRGGALEIWECDHAIRCLQLDHSASFSRTSEEELTQAKKTATYPINSATVFGEPQNTYLHQASAWIENILDARGLSATPGSRMTAALLQEPDDLCEIGFRRVAVPLTETRWERESGIDWESKIFPDQEQPTKDQGDEVQSVLTDEQAALRATALMTVVQILEGLEPLLTDLSRKNAEEWARWWSGMKGNLLQGRGAEHGECLEIGAWWARKR</sequence>
<feature type="domain" description="Methyltransferase" evidence="1">
    <location>
        <begin position="85"/>
        <end position="183"/>
    </location>
</feature>
<dbReference type="AlphaFoldDB" id="A0A6G1GI15"/>
<dbReference type="InterPro" id="IPR041698">
    <property type="entry name" value="Methyltransf_25"/>
</dbReference>
<evidence type="ECO:0000259" key="1">
    <source>
        <dbReference type="Pfam" id="PF13649"/>
    </source>
</evidence>
<protein>
    <recommendedName>
        <fullName evidence="1">Methyltransferase domain-containing protein</fullName>
    </recommendedName>
</protein>
<evidence type="ECO:0000313" key="2">
    <source>
        <dbReference type="EMBL" id="KAF1817644.1"/>
    </source>
</evidence>
<dbReference type="GO" id="GO:0008168">
    <property type="term" value="F:methyltransferase activity"/>
    <property type="evidence" value="ECO:0007669"/>
    <property type="project" value="TreeGrafter"/>
</dbReference>
<dbReference type="SUPFAM" id="SSF53335">
    <property type="entry name" value="S-adenosyl-L-methionine-dependent methyltransferases"/>
    <property type="match status" value="1"/>
</dbReference>
<reference evidence="4" key="2">
    <citation type="submission" date="2020-04" db="EMBL/GenBank/DDBJ databases">
        <authorList>
            <consortium name="NCBI Genome Project"/>
        </authorList>
    </citation>
    <scope>NUCLEOTIDE SEQUENCE</scope>
    <source>
        <strain evidence="4">CBS 781.70</strain>
    </source>
</reference>
<dbReference type="PANTHER" id="PTHR43591:SF100">
    <property type="entry name" value="SAM BINDING MOTIF CONTAINING PROTEIN (AFU_ORTHOLOGUE AFUA_4G12760)"/>
    <property type="match status" value="1"/>
</dbReference>
<dbReference type="CDD" id="cd02440">
    <property type="entry name" value="AdoMet_MTases"/>
    <property type="match status" value="1"/>
</dbReference>
<dbReference type="EMBL" id="ML975149">
    <property type="protein sequence ID" value="KAF1817644.1"/>
    <property type="molecule type" value="Genomic_DNA"/>
</dbReference>
<dbReference type="Proteomes" id="UP000504638">
    <property type="component" value="Unplaced"/>
</dbReference>
<dbReference type="InterPro" id="IPR029063">
    <property type="entry name" value="SAM-dependent_MTases_sf"/>
</dbReference>
<dbReference type="PANTHER" id="PTHR43591">
    <property type="entry name" value="METHYLTRANSFERASE"/>
    <property type="match status" value="1"/>
</dbReference>
<proteinExistence type="predicted"/>
<dbReference type="Pfam" id="PF13649">
    <property type="entry name" value="Methyltransf_25"/>
    <property type="match status" value="1"/>
</dbReference>
<evidence type="ECO:0000313" key="4">
    <source>
        <dbReference type="RefSeq" id="XP_033539275.1"/>
    </source>
</evidence>
<organism evidence="2">
    <name type="scientific">Eremomyces bilateralis CBS 781.70</name>
    <dbReference type="NCBI Taxonomy" id="1392243"/>
    <lineage>
        <taxon>Eukaryota</taxon>
        <taxon>Fungi</taxon>
        <taxon>Dikarya</taxon>
        <taxon>Ascomycota</taxon>
        <taxon>Pezizomycotina</taxon>
        <taxon>Dothideomycetes</taxon>
        <taxon>Dothideomycetes incertae sedis</taxon>
        <taxon>Eremomycetales</taxon>
        <taxon>Eremomycetaceae</taxon>
        <taxon>Eremomyces</taxon>
    </lineage>
</organism>
<dbReference type="Gene3D" id="3.40.50.150">
    <property type="entry name" value="Vaccinia Virus protein VP39"/>
    <property type="match status" value="1"/>
</dbReference>
<keyword evidence="3" id="KW-1185">Reference proteome</keyword>
<reference evidence="4" key="3">
    <citation type="submission" date="2025-04" db="UniProtKB">
        <authorList>
            <consortium name="RefSeq"/>
        </authorList>
    </citation>
    <scope>IDENTIFICATION</scope>
    <source>
        <strain evidence="4">CBS 781.70</strain>
    </source>
</reference>
<gene>
    <name evidence="2 4" type="ORF">P152DRAFT_454217</name>
</gene>
<dbReference type="RefSeq" id="XP_033539275.1">
    <property type="nucleotide sequence ID" value="XM_033678551.1"/>
</dbReference>